<evidence type="ECO:0000256" key="1">
    <source>
        <dbReference type="ARBA" id="ARBA00022723"/>
    </source>
</evidence>
<evidence type="ECO:0000313" key="7">
    <source>
        <dbReference type="EMBL" id="RFU26233.1"/>
    </source>
</evidence>
<feature type="non-terminal residue" evidence="7">
    <location>
        <position position="1"/>
    </location>
</feature>
<feature type="compositionally biased region" description="Polar residues" evidence="5">
    <location>
        <begin position="126"/>
        <end position="141"/>
    </location>
</feature>
<dbReference type="GO" id="GO:0061665">
    <property type="term" value="F:SUMO ligase activity"/>
    <property type="evidence" value="ECO:0007669"/>
    <property type="project" value="TreeGrafter"/>
</dbReference>
<feature type="region of interest" description="Disordered" evidence="5">
    <location>
        <begin position="123"/>
        <end position="214"/>
    </location>
</feature>
<evidence type="ECO:0000256" key="4">
    <source>
        <dbReference type="PROSITE-ProRule" id="PRU00452"/>
    </source>
</evidence>
<proteinExistence type="predicted"/>
<dbReference type="GO" id="GO:0016925">
    <property type="term" value="P:protein sumoylation"/>
    <property type="evidence" value="ECO:0007669"/>
    <property type="project" value="TreeGrafter"/>
</dbReference>
<feature type="compositionally biased region" description="Polar residues" evidence="5">
    <location>
        <begin position="150"/>
        <end position="184"/>
    </location>
</feature>
<evidence type="ECO:0000313" key="8">
    <source>
        <dbReference type="Proteomes" id="UP000258309"/>
    </source>
</evidence>
<gene>
    <name evidence="7" type="ORF">B7463_g10101</name>
</gene>
<feature type="compositionally biased region" description="Polar residues" evidence="5">
    <location>
        <begin position="39"/>
        <end position="61"/>
    </location>
</feature>
<feature type="region of interest" description="Disordered" evidence="5">
    <location>
        <begin position="1"/>
        <end position="105"/>
    </location>
</feature>
<evidence type="ECO:0000256" key="3">
    <source>
        <dbReference type="ARBA" id="ARBA00022833"/>
    </source>
</evidence>
<dbReference type="Pfam" id="PF02891">
    <property type="entry name" value="zf-MIZ"/>
    <property type="match status" value="1"/>
</dbReference>
<name>A0A3E2GZR4_SCYLI</name>
<feature type="compositionally biased region" description="Polar residues" evidence="5">
    <location>
        <begin position="581"/>
        <end position="632"/>
    </location>
</feature>
<protein>
    <recommendedName>
        <fullName evidence="6">SP-RING-type domain-containing protein</fullName>
    </recommendedName>
</protein>
<reference evidence="7 8" key="1">
    <citation type="submission" date="2018-05" db="EMBL/GenBank/DDBJ databases">
        <title>Draft genome sequence of Scytalidium lignicola DSM 105466, a ubiquitous saprotrophic fungus.</title>
        <authorList>
            <person name="Buettner E."/>
            <person name="Gebauer A.M."/>
            <person name="Hofrichter M."/>
            <person name="Liers C."/>
            <person name="Kellner H."/>
        </authorList>
    </citation>
    <scope>NUCLEOTIDE SEQUENCE [LARGE SCALE GENOMIC DNA]</scope>
    <source>
        <strain evidence="7 8">DSM 105466</strain>
    </source>
</reference>
<evidence type="ECO:0000259" key="6">
    <source>
        <dbReference type="PROSITE" id="PS51044"/>
    </source>
</evidence>
<keyword evidence="1" id="KW-0479">Metal-binding</keyword>
<dbReference type="EMBL" id="NCSJ02000275">
    <property type="protein sequence ID" value="RFU26233.1"/>
    <property type="molecule type" value="Genomic_DNA"/>
</dbReference>
<dbReference type="AlphaFoldDB" id="A0A3E2GZR4"/>
<dbReference type="PROSITE" id="PS51044">
    <property type="entry name" value="ZF_SP_RING"/>
    <property type="match status" value="1"/>
</dbReference>
<organism evidence="7 8">
    <name type="scientific">Scytalidium lignicola</name>
    <name type="common">Hyphomycete</name>
    <dbReference type="NCBI Taxonomy" id="5539"/>
    <lineage>
        <taxon>Eukaryota</taxon>
        <taxon>Fungi</taxon>
        <taxon>Dikarya</taxon>
        <taxon>Ascomycota</taxon>
        <taxon>Pezizomycotina</taxon>
        <taxon>Leotiomycetes</taxon>
        <taxon>Leotiomycetes incertae sedis</taxon>
        <taxon>Scytalidium</taxon>
    </lineage>
</organism>
<feature type="compositionally biased region" description="Low complexity" evidence="5">
    <location>
        <begin position="549"/>
        <end position="560"/>
    </location>
</feature>
<dbReference type="PANTHER" id="PTHR10782:SF4">
    <property type="entry name" value="TONALLI, ISOFORM E"/>
    <property type="match status" value="1"/>
</dbReference>
<dbReference type="Proteomes" id="UP000258309">
    <property type="component" value="Unassembled WGS sequence"/>
</dbReference>
<dbReference type="OMA" id="DNWRCPI"/>
<keyword evidence="8" id="KW-1185">Reference proteome</keyword>
<dbReference type="PANTHER" id="PTHR10782">
    <property type="entry name" value="ZINC FINGER MIZ DOMAIN-CONTAINING PROTEIN"/>
    <property type="match status" value="1"/>
</dbReference>
<comment type="caution">
    <text evidence="7">The sequence shown here is derived from an EMBL/GenBank/DDBJ whole genome shotgun (WGS) entry which is preliminary data.</text>
</comment>
<dbReference type="InterPro" id="IPR004181">
    <property type="entry name" value="Znf_MIZ"/>
</dbReference>
<sequence length="1031" mass="115054">MRLPPDKASRSVMSQRDVASANSTLNTFLGPRKRPWIASGSTERPLQNTVSQPNRPPSTSLLEDPPAISNLPASRDESNTTASVLLSPAPSEVPSPAPSQRSITQISRDGPWELSRGEGDQEFVHISSTPPLHTRTISDLRSSGRRSPIPSYTDNVLRSPSPIDTTQPNQAAPISGHSSHQNLSLPMPAPLSATPPVPNLHAQGHPPSSDGTADFFYSTQAVNKRKRSEQVLVPWLKKLLPIIDNHVKVYPLNSDFEKPRIHLLREACFNGDAFYVALHQIFCLWSIDQQVIQMIPGIREYSNLTFSFETIGHWLRRNDGLASHHLRWFSEFPSPLSDLVAKSAPYRDAVADVGLFLKKMASDWPSFFQQCRARGYPPLVDEMLNHMKLPSPMLRRIMFIASRRNMQIHDGPLGEAVDQIFAEDQRSHQQLASQSVSPTLVNERNQRISMQYNAVLGTRGVPPQMQQATSISNATRPSSINVLPSNASTSSTIIYHNRRLSNPATVVSTPQHNYSSPYATPVQFQQPVQRQASNPNTLRSNYVNQTSFHQQQPAHQPQEQQHFRYRQQSTVSNPPVAPRSRSFNGNSASNTTLSSSFGPISPLPNTQTVASPRITQTSVTVPQPMRHNSTQPAVTWSRPLVPLAGFTQPPGPVNADMTALHQAHLASPHLIPLDGPKNTRFYQSVKGFALQPQKIPLKSSLSTFEFRISDTDWIMVAKDKKVANEPLPLRCFKRGTLQYRLRCVCLPSNSDSISAPDWVICDTTWPATIFLEINDHLLEVRRKAHHGKDLPIDITPFIIPANSGKSNILKLAVMKVHKPNVDVNYYAAIEIIEILKHKQILDMCIETQHISTSQALDGITRSLTKPLSMTPDDDEVAMVVNDLSIDLADPFTAKIFDIPVRGRSCLHRECFDLEIYLQTRPSKPKCPGQPCMVDVWKCPLCKKDARPYTLAIDDFLASVRASLAEQDRLDVKAILVSADGSWKPKPEPPIRKRRATEDSDESDEDKPITPAISQARDMDWLYGREIIELDD</sequence>
<keyword evidence="2 4" id="KW-0863">Zinc-finger</keyword>
<feature type="compositionally biased region" description="Pro residues" evidence="5">
    <location>
        <begin position="187"/>
        <end position="198"/>
    </location>
</feature>
<feature type="region of interest" description="Disordered" evidence="5">
    <location>
        <begin position="547"/>
        <end position="632"/>
    </location>
</feature>
<dbReference type="InterPro" id="IPR013083">
    <property type="entry name" value="Znf_RING/FYVE/PHD"/>
</dbReference>
<evidence type="ECO:0000256" key="2">
    <source>
        <dbReference type="ARBA" id="ARBA00022771"/>
    </source>
</evidence>
<keyword evidence="3" id="KW-0862">Zinc</keyword>
<evidence type="ECO:0000256" key="5">
    <source>
        <dbReference type="SAM" id="MobiDB-lite"/>
    </source>
</evidence>
<feature type="region of interest" description="Disordered" evidence="5">
    <location>
        <begin position="982"/>
        <end position="1012"/>
    </location>
</feature>
<dbReference type="Gene3D" id="3.30.40.10">
    <property type="entry name" value="Zinc/RING finger domain, C3HC4 (zinc finger)"/>
    <property type="match status" value="1"/>
</dbReference>
<dbReference type="STRING" id="5539.A0A3E2GZR4"/>
<dbReference type="GO" id="GO:0008270">
    <property type="term" value="F:zinc ion binding"/>
    <property type="evidence" value="ECO:0007669"/>
    <property type="project" value="UniProtKB-KW"/>
</dbReference>
<feature type="domain" description="SP-RING-type" evidence="6">
    <location>
        <begin position="872"/>
        <end position="965"/>
    </location>
</feature>
<accession>A0A3E2GZR4</accession>
<dbReference type="OrthoDB" id="27975at2759"/>
<feature type="non-terminal residue" evidence="7">
    <location>
        <position position="1031"/>
    </location>
</feature>
<dbReference type="GO" id="GO:0000785">
    <property type="term" value="C:chromatin"/>
    <property type="evidence" value="ECO:0007669"/>
    <property type="project" value="TreeGrafter"/>
</dbReference>